<reference evidence="1 2" key="1">
    <citation type="journal article" date="2015" name="Genome Announc.">
        <title>Expanding the biotechnology potential of lactobacilli through comparative genomics of 213 strains and associated genera.</title>
        <authorList>
            <person name="Sun Z."/>
            <person name="Harris H.M."/>
            <person name="McCann A."/>
            <person name="Guo C."/>
            <person name="Argimon S."/>
            <person name="Zhang W."/>
            <person name="Yang X."/>
            <person name="Jeffery I.B."/>
            <person name="Cooney J.C."/>
            <person name="Kagawa T.F."/>
            <person name="Liu W."/>
            <person name="Song Y."/>
            <person name="Salvetti E."/>
            <person name="Wrobel A."/>
            <person name="Rasinkangas P."/>
            <person name="Parkhill J."/>
            <person name="Rea M.C."/>
            <person name="O'Sullivan O."/>
            <person name="Ritari J."/>
            <person name="Douillard F.P."/>
            <person name="Paul Ross R."/>
            <person name="Yang R."/>
            <person name="Briner A.E."/>
            <person name="Felis G.E."/>
            <person name="de Vos W.M."/>
            <person name="Barrangou R."/>
            <person name="Klaenhammer T.R."/>
            <person name="Caufield P.W."/>
            <person name="Cui Y."/>
            <person name="Zhang H."/>
            <person name="O'Toole P.W."/>
        </authorList>
    </citation>
    <scope>NUCLEOTIDE SEQUENCE [LARGE SCALE GENOMIC DNA]</scope>
    <source>
        <strain evidence="1 2">DSM 5707</strain>
    </source>
</reference>
<dbReference type="EMBL" id="AZGK01000005">
    <property type="protein sequence ID" value="KRM46683.1"/>
    <property type="molecule type" value="Genomic_DNA"/>
</dbReference>
<organism evidence="1 2">
    <name type="scientific">Lentilactobacillus parabuchneri DSM 5707 = NBRC 107865</name>
    <dbReference type="NCBI Taxonomy" id="1423784"/>
    <lineage>
        <taxon>Bacteria</taxon>
        <taxon>Bacillati</taxon>
        <taxon>Bacillota</taxon>
        <taxon>Bacilli</taxon>
        <taxon>Lactobacillales</taxon>
        <taxon>Lactobacillaceae</taxon>
        <taxon>Lentilactobacillus</taxon>
    </lineage>
</organism>
<gene>
    <name evidence="1" type="ORF">FC51_GL001954</name>
</gene>
<accession>A0A0R1Z3Y3</accession>
<evidence type="ECO:0008006" key="3">
    <source>
        <dbReference type="Google" id="ProtNLM"/>
    </source>
</evidence>
<dbReference type="Proteomes" id="UP000051957">
    <property type="component" value="Unassembled WGS sequence"/>
</dbReference>
<name>A0A0R1Z3Y3_9LACO</name>
<evidence type="ECO:0000313" key="1">
    <source>
        <dbReference type="EMBL" id="KRM46683.1"/>
    </source>
</evidence>
<dbReference type="RefSeq" id="WP_237757183.1">
    <property type="nucleotide sequence ID" value="NZ_BCVT01000023.1"/>
</dbReference>
<evidence type="ECO:0000313" key="2">
    <source>
        <dbReference type="Proteomes" id="UP000051957"/>
    </source>
</evidence>
<comment type="caution">
    <text evidence="1">The sequence shown here is derived from an EMBL/GenBank/DDBJ whole genome shotgun (WGS) entry which is preliminary data.</text>
</comment>
<dbReference type="AlphaFoldDB" id="A0A0R1Z3Y3"/>
<protein>
    <recommendedName>
        <fullName evidence="3">TetR family transcriptional regulator</fullName>
    </recommendedName>
</protein>
<proteinExistence type="predicted"/>
<sequence length="136" mass="15452">MFENVAEIVSKRFSENAERQLSQVQGDALDELVTLGEFIISEIESDPNLTDFLLFNPSIIPVYLIESNIDTFELLKLTHHIIAKLVKQRDLSQTENELFVKVWAFIQGYGSLISRGAVKYDRHLLLTAATQLIGEK</sequence>
<dbReference type="PATRIC" id="fig|1423784.4.peg.1996"/>